<accession>A0A4S8LBH0</accession>
<dbReference type="Proteomes" id="UP000297245">
    <property type="component" value="Unassembled WGS sequence"/>
</dbReference>
<evidence type="ECO:0000313" key="1">
    <source>
        <dbReference type="EMBL" id="THU86216.1"/>
    </source>
</evidence>
<evidence type="ECO:0000313" key="2">
    <source>
        <dbReference type="Proteomes" id="UP000297245"/>
    </source>
</evidence>
<gene>
    <name evidence="1" type="ORF">K435DRAFT_805285</name>
</gene>
<proteinExistence type="predicted"/>
<dbReference type="AlphaFoldDB" id="A0A4S8LBH0"/>
<reference evidence="1 2" key="1">
    <citation type="journal article" date="2019" name="Nat. Ecol. Evol.">
        <title>Megaphylogeny resolves global patterns of mushroom evolution.</title>
        <authorList>
            <person name="Varga T."/>
            <person name="Krizsan K."/>
            <person name="Foldi C."/>
            <person name="Dima B."/>
            <person name="Sanchez-Garcia M."/>
            <person name="Sanchez-Ramirez S."/>
            <person name="Szollosi G.J."/>
            <person name="Szarkandi J.G."/>
            <person name="Papp V."/>
            <person name="Albert L."/>
            <person name="Andreopoulos W."/>
            <person name="Angelini C."/>
            <person name="Antonin V."/>
            <person name="Barry K.W."/>
            <person name="Bougher N.L."/>
            <person name="Buchanan P."/>
            <person name="Buyck B."/>
            <person name="Bense V."/>
            <person name="Catcheside P."/>
            <person name="Chovatia M."/>
            <person name="Cooper J."/>
            <person name="Damon W."/>
            <person name="Desjardin D."/>
            <person name="Finy P."/>
            <person name="Geml J."/>
            <person name="Haridas S."/>
            <person name="Hughes K."/>
            <person name="Justo A."/>
            <person name="Karasinski D."/>
            <person name="Kautmanova I."/>
            <person name="Kiss B."/>
            <person name="Kocsube S."/>
            <person name="Kotiranta H."/>
            <person name="LaButti K.M."/>
            <person name="Lechner B.E."/>
            <person name="Liimatainen K."/>
            <person name="Lipzen A."/>
            <person name="Lukacs Z."/>
            <person name="Mihaltcheva S."/>
            <person name="Morgado L.N."/>
            <person name="Niskanen T."/>
            <person name="Noordeloos M.E."/>
            <person name="Ohm R.A."/>
            <person name="Ortiz-Santana B."/>
            <person name="Ovrebo C."/>
            <person name="Racz N."/>
            <person name="Riley R."/>
            <person name="Savchenko A."/>
            <person name="Shiryaev A."/>
            <person name="Soop K."/>
            <person name="Spirin V."/>
            <person name="Szebenyi C."/>
            <person name="Tomsovsky M."/>
            <person name="Tulloss R.E."/>
            <person name="Uehling J."/>
            <person name="Grigoriev I.V."/>
            <person name="Vagvolgyi C."/>
            <person name="Papp T."/>
            <person name="Martin F.M."/>
            <person name="Miettinen O."/>
            <person name="Hibbett D.S."/>
            <person name="Nagy L.G."/>
        </authorList>
    </citation>
    <scope>NUCLEOTIDE SEQUENCE [LARGE SCALE GENOMIC DNA]</scope>
    <source>
        <strain evidence="1 2">CBS 962.96</strain>
    </source>
</reference>
<dbReference type="EMBL" id="ML179507">
    <property type="protein sequence ID" value="THU86216.1"/>
    <property type="molecule type" value="Genomic_DNA"/>
</dbReference>
<organism evidence="1 2">
    <name type="scientific">Dendrothele bispora (strain CBS 962.96)</name>
    <dbReference type="NCBI Taxonomy" id="1314807"/>
    <lineage>
        <taxon>Eukaryota</taxon>
        <taxon>Fungi</taxon>
        <taxon>Dikarya</taxon>
        <taxon>Basidiomycota</taxon>
        <taxon>Agaricomycotina</taxon>
        <taxon>Agaricomycetes</taxon>
        <taxon>Agaricomycetidae</taxon>
        <taxon>Agaricales</taxon>
        <taxon>Agaricales incertae sedis</taxon>
        <taxon>Dendrothele</taxon>
    </lineage>
</organism>
<protein>
    <submittedName>
        <fullName evidence="1">Uncharacterized protein</fullName>
    </submittedName>
</protein>
<keyword evidence="2" id="KW-1185">Reference proteome</keyword>
<sequence length="141" mass="15363">MTTSLDNFKQSETVVIADSATNLFTHPTLLSNSLVENSKSQKFWGSDSRYIGPLKASNINSTSVLRILTVISVVSVDKPPWLRPTSIYIWVLITSGKGHLSQGMLNDCQVTTMASLGIKACQVDHGQPFFGLKNNGPLQLP</sequence>
<name>A0A4S8LBH0_DENBC</name>